<feature type="compositionally biased region" description="Basic and acidic residues" evidence="1">
    <location>
        <begin position="239"/>
        <end position="264"/>
    </location>
</feature>
<name>V5GKZ5_KALBG</name>
<gene>
    <name evidence="4" type="ORF">PSEUBRA_SCAF3g04135</name>
</gene>
<feature type="compositionally biased region" description="Acidic residues" evidence="1">
    <location>
        <begin position="444"/>
        <end position="461"/>
    </location>
</feature>
<keyword evidence="5" id="KW-1185">Reference proteome</keyword>
<evidence type="ECO:0000313" key="4">
    <source>
        <dbReference type="EMBL" id="EST06627.1"/>
    </source>
</evidence>
<organism evidence="4 5">
    <name type="scientific">Kalmanozyma brasiliensis (strain GHG001)</name>
    <name type="common">Yeast</name>
    <name type="synonym">Pseudozyma brasiliensis</name>
    <dbReference type="NCBI Taxonomy" id="1365824"/>
    <lineage>
        <taxon>Eukaryota</taxon>
        <taxon>Fungi</taxon>
        <taxon>Dikarya</taxon>
        <taxon>Basidiomycota</taxon>
        <taxon>Ustilaginomycotina</taxon>
        <taxon>Ustilaginomycetes</taxon>
        <taxon>Ustilaginales</taxon>
        <taxon>Ustilaginaceae</taxon>
        <taxon>Kalmanozyma</taxon>
    </lineage>
</organism>
<feature type="compositionally biased region" description="Basic and acidic residues" evidence="1">
    <location>
        <begin position="621"/>
        <end position="636"/>
    </location>
</feature>
<evidence type="ECO:0000259" key="3">
    <source>
        <dbReference type="Pfam" id="PF12828"/>
    </source>
</evidence>
<feature type="domain" description="PX" evidence="2">
    <location>
        <begin position="986"/>
        <end position="1301"/>
    </location>
</feature>
<feature type="compositionally biased region" description="Basic and acidic residues" evidence="1">
    <location>
        <begin position="211"/>
        <end position="225"/>
    </location>
</feature>
<dbReference type="STRING" id="1365824.V5GKZ5"/>
<feature type="region of interest" description="Disordered" evidence="1">
    <location>
        <begin position="1514"/>
        <end position="1560"/>
    </location>
</feature>
<feature type="compositionally biased region" description="Polar residues" evidence="1">
    <location>
        <begin position="120"/>
        <end position="132"/>
    </location>
</feature>
<dbReference type="GeneID" id="27420750"/>
<feature type="compositionally biased region" description="Basic and acidic residues" evidence="1">
    <location>
        <begin position="392"/>
        <end position="409"/>
    </location>
</feature>
<dbReference type="eggNOG" id="KOG2273">
    <property type="taxonomic scope" value="Eukaryota"/>
</dbReference>
<reference evidence="5" key="1">
    <citation type="journal article" date="2013" name="Genome Announc.">
        <title>Draft genome sequence of Pseudozyma brasiliensis sp. nov. strain GHG001, a high producer of endo-1,4-xylanase isolated from an insect pest of sugarcane.</title>
        <authorList>
            <person name="Oliveira J.V.D.C."/>
            <person name="dos Santos R.A.C."/>
            <person name="Borges T.A."/>
            <person name="Riano-Pachon D.M."/>
            <person name="Goldman G.H."/>
        </authorList>
    </citation>
    <scope>NUCLEOTIDE SEQUENCE [LARGE SCALE GENOMIC DNA]</scope>
    <source>
        <strain evidence="5">GHG001</strain>
    </source>
</reference>
<feature type="domain" description="PX-associated" evidence="3">
    <location>
        <begin position="731"/>
        <end position="882"/>
    </location>
</feature>
<evidence type="ECO:0000313" key="5">
    <source>
        <dbReference type="Proteomes" id="UP000019377"/>
    </source>
</evidence>
<dbReference type="PANTHER" id="PTHR47185">
    <property type="entry name" value="PX DOMAIN-CONTAINING PROTEIN YPR097W"/>
    <property type="match status" value="1"/>
</dbReference>
<feature type="compositionally biased region" description="Low complexity" evidence="1">
    <location>
        <begin position="470"/>
        <end position="484"/>
    </location>
</feature>
<feature type="compositionally biased region" description="Basic and acidic residues" evidence="1">
    <location>
        <begin position="187"/>
        <end position="200"/>
    </location>
</feature>
<evidence type="ECO:0000259" key="2">
    <source>
        <dbReference type="Pfam" id="PF12825"/>
    </source>
</evidence>
<feature type="compositionally biased region" description="Basic and acidic residues" evidence="1">
    <location>
        <begin position="648"/>
        <end position="710"/>
    </location>
</feature>
<feature type="compositionally biased region" description="Basic and acidic residues" evidence="1">
    <location>
        <begin position="32"/>
        <end position="50"/>
    </location>
</feature>
<dbReference type="Proteomes" id="UP000019377">
    <property type="component" value="Unassembled WGS sequence"/>
</dbReference>
<dbReference type="PANTHER" id="PTHR47185:SF1">
    <property type="entry name" value="PX DOMAIN-CONTAINING PROTEIN YPR097W"/>
    <property type="match status" value="1"/>
</dbReference>
<evidence type="ECO:0008006" key="6">
    <source>
        <dbReference type="Google" id="ProtNLM"/>
    </source>
</evidence>
<feature type="region of interest" description="Disordered" evidence="1">
    <location>
        <begin position="522"/>
        <end position="729"/>
    </location>
</feature>
<feature type="compositionally biased region" description="Acidic residues" evidence="1">
    <location>
        <begin position="20"/>
        <end position="31"/>
    </location>
</feature>
<dbReference type="OrthoDB" id="2414662at2759"/>
<dbReference type="InterPro" id="IPR047168">
    <property type="entry name" value="LEC1-like"/>
</dbReference>
<dbReference type="Pfam" id="PF12825">
    <property type="entry name" value="DUF3818"/>
    <property type="match status" value="1"/>
</dbReference>
<feature type="compositionally biased region" description="Low complexity" evidence="1">
    <location>
        <begin position="637"/>
        <end position="647"/>
    </location>
</feature>
<proteinExistence type="predicted"/>
<dbReference type="OMA" id="FHECAPI"/>
<feature type="region of interest" description="Disordered" evidence="1">
    <location>
        <begin position="1"/>
        <end position="494"/>
    </location>
</feature>
<dbReference type="EMBL" id="KI545873">
    <property type="protein sequence ID" value="EST06627.1"/>
    <property type="molecule type" value="Genomic_DNA"/>
</dbReference>
<feature type="compositionally biased region" description="Acidic residues" evidence="1">
    <location>
        <begin position="380"/>
        <end position="391"/>
    </location>
</feature>
<dbReference type="HOGENOM" id="CLU_242899_0_0_1"/>
<evidence type="ECO:0000256" key="1">
    <source>
        <dbReference type="SAM" id="MobiDB-lite"/>
    </source>
</evidence>
<dbReference type="InterPro" id="IPR024555">
    <property type="entry name" value="PX-associated"/>
</dbReference>
<feature type="compositionally biased region" description="Basic and acidic residues" evidence="1">
    <location>
        <begin position="281"/>
        <end position="299"/>
    </location>
</feature>
<dbReference type="InterPro" id="IPR024554">
    <property type="entry name" value="LEC1-like_C"/>
</dbReference>
<feature type="compositionally biased region" description="Low complexity" evidence="1">
    <location>
        <begin position="569"/>
        <end position="589"/>
    </location>
</feature>
<protein>
    <recommendedName>
        <fullName evidence="6">DUF3818 domain-containing protein</fullName>
    </recommendedName>
</protein>
<dbReference type="GO" id="GO:0035091">
    <property type="term" value="F:phosphatidylinositol binding"/>
    <property type="evidence" value="ECO:0007669"/>
    <property type="project" value="TreeGrafter"/>
</dbReference>
<feature type="compositionally biased region" description="Basic and acidic residues" evidence="1">
    <location>
        <begin position="74"/>
        <end position="84"/>
    </location>
</feature>
<feature type="compositionally biased region" description="Acidic residues" evidence="1">
    <location>
        <begin position="538"/>
        <end position="557"/>
    </location>
</feature>
<feature type="compositionally biased region" description="Low complexity" evidence="1">
    <location>
        <begin position="177"/>
        <end position="186"/>
    </location>
</feature>
<accession>V5GKZ5</accession>
<sequence>MSNRKPIPTFDDDRDRRDLDDLDEEQDDDLDEDRRSDRRRSLNPSRRPDVSRGAPPAAPRSDRGGAAPVHGRKRQDSDPHRQPEPWEDFSNAAYDSRQPPRSTPRARDEDQDDIRRRPTNGRSQRPRSYSTRSARDDEYNYEPSSRAGPRRGAPRPAPEPEPSTARGGGGLLTRVLSKASGGASSSDKGRPPGARMERSSSRLNRYSARPPTDRRNDDERELARIEEDEMLQAMQSRRSAADRAARGVDEVDSRRNRDGSESRKPGSQLSRASSGAAGPQRQDRERQRTLNALERRDEDLPMMSRTDAVARSRSQAKTQSRSQPRPRSRSREDDRSRPTVSHTKSTREAALAAVTGISTGAVAVSAINKKRRNGKKAKDYDEDELSDASSDDDSRLEDAPEAPDVHDDDAIPIIVTGNAKAVQNGKQVAVPAPSAKKAPKVASDDEEDSSEDDSDDESTEETSERGLETAAKPAPAIRQAAVAPNGAPASRSNSKIVATSANGGAAPKGYMNFTRKSLAAAAVPRAAAGKGRPVSDSEPSELSESELSEEEASEEEVVAPPRRSRETPAAALAASAGGAAVVGAGTLAAQRSSQAEKDRRRAAKLQAEQEQKAAEANARAAKAERTAEKRRAKEEASAAAAAAALAAKEAKRNEKIKLKEAKQAELERKREEESQARDRAIREKEQAEEQRLIAAREQEREREEKAEARRASRRRPHGATGPKMRSAGVRPLTPQQRHYLIKALVMLQMQSEWEELEKLGALTEYGYPFSSQRSKLTRVKTFERGDDAGSYAGAARDPYANDDVMRETENLQEPLLLRHLFHVHLHTFPGLDQAPEKYWQKRIQPFFDEMAARNFSTSVERGEISKRRLYGLAMTRYLGSFVARGVGVRGEGEMRGPGVGDPGTEKWGVGKNWGKGTVKRGLDRPERIDSDLMNEIDQLFEGKAGDHWRAAGKEWSKVRRDWCGFKESIIESETGLEEVISYLDIANVKNLPPQYRNSVEFARVHAAYIFHALFVTAPNADDLFKMVKGIHALAPYWGAKQLLKYANAETMISGILSLLLARPGGAKSLIQRVFSYVIGKEAAYIQKEFVVPLRKEIDDPELTKKVEDYVRRGDRVESRHMQREAKKRGEDVLTTILISADGKLGKDAENHVLELQRCFALSPYRGNLNYAYPETTPAGADRPPMPTWNAKGSESTRARKFALLKLLLRESLKRRDREQAVEIASGSLIPAIIKDSLETVFYPAIRSIANAANLSERLGDLQKFIDDMIEVKKSGDNSIEGWIALAARHEQSLYALFHECAPISKRLWDWCQLGLDYMALSTTDPEHPADRRAPNLEVNLEELLQDARLSDTDVKKIIAEADKLARYAKWTKVRYELDARKNYLLGRPEAGHPGGVSEVQLDETTRREVADIDSLMADLMADAGETIDDGACEDGVRGTEKYDFPWAFFDEVDPLNQHLAGEEEAGQLRYPKPPVGFAPPTLKHIRKVQPLFCELLASKLPEWQSEDVLGQLQSDMRPSKAGGAGNRLSLKPKRPKTTFSESVSAGGGGGGSSSYPAENKSILSTATSRFSRMRLPSLFGRK</sequence>
<feature type="compositionally biased region" description="Basic and acidic residues" evidence="1">
    <location>
        <begin position="105"/>
        <end position="116"/>
    </location>
</feature>
<dbReference type="Pfam" id="PF12828">
    <property type="entry name" value="PXB"/>
    <property type="match status" value="1"/>
</dbReference>